<dbReference type="PANTHER" id="PTHR30413:SF10">
    <property type="entry name" value="CAPSULE POLYSACCHARIDE EXPORT INNER-MEMBRANE PROTEIN CTRC"/>
    <property type="match status" value="1"/>
</dbReference>
<comment type="similarity">
    <text evidence="2 8">Belongs to the ABC-2 integral membrane protein family.</text>
</comment>
<feature type="transmembrane region" description="Helical" evidence="8">
    <location>
        <begin position="151"/>
        <end position="172"/>
    </location>
</feature>
<feature type="transmembrane region" description="Helical" evidence="8">
    <location>
        <begin position="179"/>
        <end position="198"/>
    </location>
</feature>
<comment type="subcellular location">
    <subcellularLocation>
        <location evidence="1 8">Cell membrane</location>
        <topology evidence="1 8">Multi-pass membrane protein</topology>
    </subcellularLocation>
</comment>
<reference evidence="10 11" key="1">
    <citation type="journal article" date="2020" name="mSystems">
        <title>Defining Genomic and Predicted Metabolic Features of the Acetobacterium Genus.</title>
        <authorList>
            <person name="Ross D.E."/>
            <person name="Marshall C.W."/>
            <person name="Gulliver D."/>
            <person name="May H.D."/>
            <person name="Norman R.S."/>
        </authorList>
    </citation>
    <scope>NUCLEOTIDE SEQUENCE [LARGE SCALE GENOMIC DNA]</scope>
    <source>
        <strain evidence="10 11">DSM 8238</strain>
    </source>
</reference>
<evidence type="ECO:0000313" key="10">
    <source>
        <dbReference type="EMBL" id="MBC3804472.1"/>
    </source>
</evidence>
<dbReference type="InterPro" id="IPR047817">
    <property type="entry name" value="ABC2_TM_bact-type"/>
</dbReference>
<dbReference type="InterPro" id="IPR013525">
    <property type="entry name" value="ABC2_TM"/>
</dbReference>
<evidence type="ECO:0000256" key="5">
    <source>
        <dbReference type="ARBA" id="ARBA00022692"/>
    </source>
</evidence>
<keyword evidence="7 8" id="KW-0472">Membrane</keyword>
<evidence type="ECO:0000256" key="7">
    <source>
        <dbReference type="ARBA" id="ARBA00023136"/>
    </source>
</evidence>
<dbReference type="Pfam" id="PF01061">
    <property type="entry name" value="ABC2_membrane"/>
    <property type="match status" value="1"/>
</dbReference>
<keyword evidence="3 8" id="KW-0813">Transport</keyword>
<organism evidence="10 11">
    <name type="scientific">Acetobacterium fimetarium</name>
    <dbReference type="NCBI Taxonomy" id="52691"/>
    <lineage>
        <taxon>Bacteria</taxon>
        <taxon>Bacillati</taxon>
        <taxon>Bacillota</taxon>
        <taxon>Clostridia</taxon>
        <taxon>Eubacteriales</taxon>
        <taxon>Eubacteriaceae</taxon>
        <taxon>Acetobacterium</taxon>
    </lineage>
</organism>
<evidence type="ECO:0000256" key="4">
    <source>
        <dbReference type="ARBA" id="ARBA00022475"/>
    </source>
</evidence>
<dbReference type="RefSeq" id="WP_243166158.1">
    <property type="nucleotide sequence ID" value="NZ_WJBC01000010.1"/>
</dbReference>
<evidence type="ECO:0000313" key="11">
    <source>
        <dbReference type="Proteomes" id="UP000603234"/>
    </source>
</evidence>
<sequence>MYLIKDLLDYFKDLYANRKLIQKFSKNDFKSRYAGSFLGIIWAFIQPTVTIGVYWFVFSYGLKSAPAGNIPFVVYLITGIIVFFFFSEGLVNGTNCFREYNYLVKKVTFNIKILPTVKIISSLYTHVFFIVFALVMVVLYGYSITPYMLQIVYYLFCLIVFLTGLTWITASLQPFFTDILQFINVGMQVLFWGTPFLWDVSMFPSFPDQLLTILKLNPLYYIVQGYRESFFGQGWFWQHPAMTAYFWVFTLVLLLVGIAVYRKLRPHFSDVL</sequence>
<evidence type="ECO:0000256" key="8">
    <source>
        <dbReference type="RuleBase" id="RU361157"/>
    </source>
</evidence>
<keyword evidence="4 8" id="KW-1003">Cell membrane</keyword>
<evidence type="ECO:0000256" key="3">
    <source>
        <dbReference type="ARBA" id="ARBA00022448"/>
    </source>
</evidence>
<evidence type="ECO:0000256" key="6">
    <source>
        <dbReference type="ARBA" id="ARBA00022989"/>
    </source>
</evidence>
<evidence type="ECO:0000259" key="9">
    <source>
        <dbReference type="PROSITE" id="PS51012"/>
    </source>
</evidence>
<dbReference type="EMBL" id="WJBC01000010">
    <property type="protein sequence ID" value="MBC3804472.1"/>
    <property type="molecule type" value="Genomic_DNA"/>
</dbReference>
<comment type="caution">
    <text evidence="10">The sequence shown here is derived from an EMBL/GenBank/DDBJ whole genome shotgun (WGS) entry which is preliminary data.</text>
</comment>
<dbReference type="Proteomes" id="UP000603234">
    <property type="component" value="Unassembled WGS sequence"/>
</dbReference>
<keyword evidence="6 8" id="KW-1133">Transmembrane helix</keyword>
<keyword evidence="11" id="KW-1185">Reference proteome</keyword>
<proteinExistence type="inferred from homology"/>
<name>A0ABR6WV26_9FIRM</name>
<evidence type="ECO:0000256" key="2">
    <source>
        <dbReference type="ARBA" id="ARBA00007783"/>
    </source>
</evidence>
<dbReference type="PROSITE" id="PS51012">
    <property type="entry name" value="ABC_TM2"/>
    <property type="match status" value="1"/>
</dbReference>
<dbReference type="PANTHER" id="PTHR30413">
    <property type="entry name" value="INNER MEMBRANE TRANSPORT PERMEASE"/>
    <property type="match status" value="1"/>
</dbReference>
<feature type="domain" description="ABC transmembrane type-2" evidence="9">
    <location>
        <begin position="38"/>
        <end position="264"/>
    </location>
</feature>
<feature type="transmembrane region" description="Helical" evidence="8">
    <location>
        <begin position="33"/>
        <end position="58"/>
    </location>
</feature>
<accession>A0ABR6WV26</accession>
<feature type="transmembrane region" description="Helical" evidence="8">
    <location>
        <begin position="70"/>
        <end position="91"/>
    </location>
</feature>
<protein>
    <recommendedName>
        <fullName evidence="8">Transport permease protein</fullName>
    </recommendedName>
</protein>
<feature type="transmembrane region" description="Helical" evidence="8">
    <location>
        <begin position="244"/>
        <end position="261"/>
    </location>
</feature>
<feature type="transmembrane region" description="Helical" evidence="8">
    <location>
        <begin position="123"/>
        <end position="145"/>
    </location>
</feature>
<gene>
    <name evidence="10" type="ORF">GH808_08505</name>
</gene>
<evidence type="ECO:0000256" key="1">
    <source>
        <dbReference type="ARBA" id="ARBA00004651"/>
    </source>
</evidence>
<keyword evidence="5 8" id="KW-0812">Transmembrane</keyword>